<dbReference type="PANTHER" id="PTHR11712:SF336">
    <property type="entry name" value="3-OXOACYL-[ACYL-CARRIER-PROTEIN] SYNTHASE, MITOCHONDRIAL"/>
    <property type="match status" value="1"/>
</dbReference>
<evidence type="ECO:0000256" key="3">
    <source>
        <dbReference type="ARBA" id="ARBA00012356"/>
    </source>
</evidence>
<evidence type="ECO:0000256" key="10">
    <source>
        <dbReference type="ARBA" id="ARBA00023315"/>
    </source>
</evidence>
<evidence type="ECO:0000256" key="5">
    <source>
        <dbReference type="ARBA" id="ARBA00022516"/>
    </source>
</evidence>
<keyword evidence="5 11" id="KW-0444">Lipid biosynthesis</keyword>
<keyword evidence="8" id="KW-0443">Lipid metabolism</keyword>
<evidence type="ECO:0000256" key="4">
    <source>
        <dbReference type="ARBA" id="ARBA00014657"/>
    </source>
</evidence>
<dbReference type="InterPro" id="IPR018201">
    <property type="entry name" value="Ketoacyl_synth_AS"/>
</dbReference>
<dbReference type="InterPro" id="IPR000794">
    <property type="entry name" value="Beta-ketoacyl_synthase"/>
</dbReference>
<feature type="domain" description="Ketosynthase family 3 (KS3)" evidence="14">
    <location>
        <begin position="1"/>
        <end position="409"/>
    </location>
</feature>
<protein>
    <recommendedName>
        <fullName evidence="4 11">3-oxoacyl-[acyl-carrier-protein] synthase 2</fullName>
        <ecNumber evidence="3 11">2.3.1.179</ecNumber>
    </recommendedName>
</protein>
<dbReference type="PROSITE" id="PS00606">
    <property type="entry name" value="KS3_1"/>
    <property type="match status" value="1"/>
</dbReference>
<keyword evidence="6 11" id="KW-0808">Transferase</keyword>
<dbReference type="Pfam" id="PF02801">
    <property type="entry name" value="Ketoacyl-synt_C"/>
    <property type="match status" value="1"/>
</dbReference>
<evidence type="ECO:0000256" key="8">
    <source>
        <dbReference type="ARBA" id="ARBA00023098"/>
    </source>
</evidence>
<dbReference type="EC" id="2.3.1.179" evidence="3 11"/>
<dbReference type="InterPro" id="IPR016039">
    <property type="entry name" value="Thiolase-like"/>
</dbReference>
<dbReference type="NCBIfam" id="NF005589">
    <property type="entry name" value="PRK07314.1"/>
    <property type="match status" value="1"/>
</dbReference>
<dbReference type="Proteomes" id="UP000184334">
    <property type="component" value="Unassembled WGS sequence"/>
</dbReference>
<dbReference type="RefSeq" id="WP_072862191.1">
    <property type="nucleotide sequence ID" value="NZ_FQUI01000001.1"/>
</dbReference>
<evidence type="ECO:0000256" key="9">
    <source>
        <dbReference type="ARBA" id="ARBA00023160"/>
    </source>
</evidence>
<dbReference type="Pfam" id="PF00109">
    <property type="entry name" value="ketoacyl-synt"/>
    <property type="match status" value="1"/>
</dbReference>
<feature type="active site" description="For beta-ketoacyl synthase activity" evidence="12">
    <location>
        <position position="162"/>
    </location>
</feature>
<evidence type="ECO:0000313" key="16">
    <source>
        <dbReference type="Proteomes" id="UP000184334"/>
    </source>
</evidence>
<dbReference type="OrthoDB" id="9808669at2"/>
<evidence type="ECO:0000256" key="2">
    <source>
        <dbReference type="ARBA" id="ARBA00008467"/>
    </source>
</evidence>
<evidence type="ECO:0000259" key="14">
    <source>
        <dbReference type="PROSITE" id="PS52004"/>
    </source>
</evidence>
<dbReference type="CDD" id="cd00834">
    <property type="entry name" value="KAS_I_II"/>
    <property type="match status" value="1"/>
</dbReference>
<dbReference type="GO" id="GO:0004315">
    <property type="term" value="F:3-oxoacyl-[acyl-carrier-protein] synthase activity"/>
    <property type="evidence" value="ECO:0007669"/>
    <property type="project" value="UniProtKB-UniRule"/>
</dbReference>
<dbReference type="EMBL" id="FQUI01000001">
    <property type="protein sequence ID" value="SHE27430.1"/>
    <property type="molecule type" value="Genomic_DNA"/>
</dbReference>
<dbReference type="PIRSF" id="PIRSF000447">
    <property type="entry name" value="KAS_II"/>
    <property type="match status" value="1"/>
</dbReference>
<evidence type="ECO:0000256" key="1">
    <source>
        <dbReference type="ARBA" id="ARBA00005194"/>
    </source>
</evidence>
<dbReference type="UniPathway" id="UPA00094"/>
<name>A0A1M4S5I1_MARH1</name>
<dbReference type="GO" id="GO:0005829">
    <property type="term" value="C:cytosol"/>
    <property type="evidence" value="ECO:0007669"/>
    <property type="project" value="TreeGrafter"/>
</dbReference>
<dbReference type="STRING" id="1122195.SAMN02745164_00050"/>
<dbReference type="Gene3D" id="3.40.47.10">
    <property type="match status" value="1"/>
</dbReference>
<evidence type="ECO:0000256" key="6">
    <source>
        <dbReference type="ARBA" id="ARBA00022679"/>
    </source>
</evidence>
<accession>A0A1M4S5I1</accession>
<evidence type="ECO:0000256" key="11">
    <source>
        <dbReference type="PIRNR" id="PIRNR000447"/>
    </source>
</evidence>
<dbReference type="PANTHER" id="PTHR11712">
    <property type="entry name" value="POLYKETIDE SYNTHASE-RELATED"/>
    <property type="match status" value="1"/>
</dbReference>
<gene>
    <name evidence="15" type="ORF">SAMN02745164_00050</name>
</gene>
<dbReference type="GO" id="GO:0006633">
    <property type="term" value="P:fatty acid biosynthetic process"/>
    <property type="evidence" value="ECO:0007669"/>
    <property type="project" value="UniProtKB-UniRule"/>
</dbReference>
<dbReference type="InterPro" id="IPR014030">
    <property type="entry name" value="Ketoacyl_synth_N"/>
</dbReference>
<evidence type="ECO:0000313" key="15">
    <source>
        <dbReference type="EMBL" id="SHE27430.1"/>
    </source>
</evidence>
<dbReference type="AlphaFoldDB" id="A0A1M4S5I1"/>
<evidence type="ECO:0000256" key="12">
    <source>
        <dbReference type="PIRSR" id="PIRSR000447-1"/>
    </source>
</evidence>
<comment type="catalytic activity">
    <reaction evidence="11">
        <text>(9Z)-hexadecenoyl-[ACP] + malonyl-[ACP] + H(+) = 3-oxo-(11Z)-octadecenoyl-[ACP] + holo-[ACP] + CO2</text>
        <dbReference type="Rhea" id="RHEA:55040"/>
        <dbReference type="Rhea" id="RHEA-COMP:9623"/>
        <dbReference type="Rhea" id="RHEA-COMP:9685"/>
        <dbReference type="Rhea" id="RHEA-COMP:10800"/>
        <dbReference type="Rhea" id="RHEA-COMP:14074"/>
        <dbReference type="ChEBI" id="CHEBI:15378"/>
        <dbReference type="ChEBI" id="CHEBI:16526"/>
        <dbReference type="ChEBI" id="CHEBI:64479"/>
        <dbReference type="ChEBI" id="CHEBI:78449"/>
        <dbReference type="ChEBI" id="CHEBI:83989"/>
        <dbReference type="ChEBI" id="CHEBI:138538"/>
        <dbReference type="EC" id="2.3.1.179"/>
    </reaction>
</comment>
<keyword evidence="7" id="KW-0276">Fatty acid metabolism</keyword>
<comment type="similarity">
    <text evidence="2 11 13">Belongs to the thiolase-like superfamily. Beta-ketoacyl-ACP synthases family.</text>
</comment>
<keyword evidence="9 11" id="KW-0275">Fatty acid biosynthesis</keyword>
<comment type="catalytic activity">
    <reaction evidence="11">
        <text>a fatty acyl-[ACP] + malonyl-[ACP] + H(+) = a 3-oxoacyl-[ACP] + holo-[ACP] + CO2</text>
        <dbReference type="Rhea" id="RHEA:22836"/>
        <dbReference type="Rhea" id="RHEA-COMP:9623"/>
        <dbReference type="Rhea" id="RHEA-COMP:9685"/>
        <dbReference type="Rhea" id="RHEA-COMP:9916"/>
        <dbReference type="Rhea" id="RHEA-COMP:14125"/>
        <dbReference type="ChEBI" id="CHEBI:15378"/>
        <dbReference type="ChEBI" id="CHEBI:16526"/>
        <dbReference type="ChEBI" id="CHEBI:64479"/>
        <dbReference type="ChEBI" id="CHEBI:78449"/>
        <dbReference type="ChEBI" id="CHEBI:78776"/>
        <dbReference type="ChEBI" id="CHEBI:138651"/>
    </reaction>
</comment>
<dbReference type="NCBIfam" id="TIGR03150">
    <property type="entry name" value="fabF"/>
    <property type="match status" value="1"/>
</dbReference>
<reference evidence="15" key="1">
    <citation type="submission" date="2016-11" db="EMBL/GenBank/DDBJ databases">
        <authorList>
            <person name="Varghese N."/>
            <person name="Submissions S."/>
        </authorList>
    </citation>
    <scope>NUCLEOTIDE SEQUENCE [LARGE SCALE GENOMIC DNA]</scope>
    <source>
        <strain evidence="15">DSM 16785</strain>
    </source>
</reference>
<dbReference type="InterPro" id="IPR014031">
    <property type="entry name" value="Ketoacyl_synth_C"/>
</dbReference>
<dbReference type="SMART" id="SM00825">
    <property type="entry name" value="PKS_KS"/>
    <property type="match status" value="1"/>
</dbReference>
<keyword evidence="10 11" id="KW-0012">Acyltransferase</keyword>
<dbReference type="InterPro" id="IPR017568">
    <property type="entry name" value="3-oxoacyl-ACP_synth-2"/>
</dbReference>
<dbReference type="InterPro" id="IPR020841">
    <property type="entry name" value="PKS_Beta-ketoAc_synthase_dom"/>
</dbReference>
<proteinExistence type="inferred from homology"/>
<keyword evidence="16" id="KW-1185">Reference proteome</keyword>
<sequence>MKKVAVTGIGTINSIAKSKEEFKEKLKKMTIGIDNITQFDTTNHKVKIAGEVKEFEPTLYMDKKTAKRYDRFLQFAIAASKEALEDSSLDENGEWKENAAVIVSSGIGGFKTLYKEFLKMEKKGPKVVSPFLIPMMISDMASGVVSIEFGIKGPNFNTVSACASSLHAIAIGSMLIRHGYVDVAIVGGAEATIDPMPIAAFANMKALSTRNDDPKSSSRPFDKNRDGFVMGEGAGVIVLESEEHAKKRNANIYGFIEGFGMSGDAYHISAPDVEGKGAAKAIKLALNDAKIEPEKIELANCHATSTPAGDVAETRALRNALGEHAKNIFIQGSKTLFGHALGGAAAIEFVGLVLQMKEGFIHGMPNLIEADDELKDLKIPKETIDFKAKYAIKNSFGFGGHNVSIVYRSL</sequence>
<dbReference type="SUPFAM" id="SSF53901">
    <property type="entry name" value="Thiolase-like"/>
    <property type="match status" value="2"/>
</dbReference>
<comment type="pathway">
    <text evidence="1 11">Lipid metabolism; fatty acid biosynthesis.</text>
</comment>
<organism evidence="15 16">
    <name type="scientific">Marinitoga hydrogenitolerans (strain DSM 16785 / JCM 12826 / AT1271)</name>
    <dbReference type="NCBI Taxonomy" id="1122195"/>
    <lineage>
        <taxon>Bacteria</taxon>
        <taxon>Thermotogati</taxon>
        <taxon>Thermotogota</taxon>
        <taxon>Thermotogae</taxon>
        <taxon>Petrotogales</taxon>
        <taxon>Petrotogaceae</taxon>
        <taxon>Marinitoga</taxon>
    </lineage>
</organism>
<dbReference type="PROSITE" id="PS52004">
    <property type="entry name" value="KS3_2"/>
    <property type="match status" value="1"/>
</dbReference>
<comment type="caution">
    <text evidence="15">The sequence shown here is derived from an EMBL/GenBank/DDBJ whole genome shotgun (WGS) entry which is preliminary data.</text>
</comment>
<comment type="function">
    <text evidence="11">Involved in the type II fatty acid elongation cycle. Catalyzes the elongation of a wide range of acyl-ACP by the addition of two carbons from malonyl-ACP to an acyl acceptor. Can efficiently catalyze the conversion of palmitoleoyl-ACP (cis-hexadec-9-enoyl-ACP) to cis-vaccenoyl-ACP (cis-octadec-11-enoyl-ACP), an essential step in the thermal regulation of fatty acid composition.</text>
</comment>
<dbReference type="FunFam" id="3.40.47.10:FF:000018">
    <property type="entry name" value="3-oxoacyl-[acyl-carrier-protein] synthase 2"/>
    <property type="match status" value="1"/>
</dbReference>
<evidence type="ECO:0000256" key="13">
    <source>
        <dbReference type="RuleBase" id="RU003694"/>
    </source>
</evidence>
<evidence type="ECO:0000256" key="7">
    <source>
        <dbReference type="ARBA" id="ARBA00022832"/>
    </source>
</evidence>